<evidence type="ECO:0000313" key="3">
    <source>
        <dbReference type="WBParaSite" id="GPLIN_000247000"/>
    </source>
</evidence>
<reference evidence="2" key="1">
    <citation type="submission" date="2014-05" db="EMBL/GenBank/DDBJ databases">
        <title>The genome and life-stage specific transcriptomes of Globodera pallida elucidate key aspects of plant parasitism by a cyst nematode.</title>
        <authorList>
            <person name="Cotton J.A."/>
            <person name="Lilley C.J."/>
            <person name="Jones L.M."/>
            <person name="Kikuchi T."/>
            <person name="Reid A.J."/>
            <person name="Thorpe P."/>
            <person name="Tsai I.J."/>
            <person name="Beasley H."/>
            <person name="Blok V."/>
            <person name="Cock P.J.A."/>
            <person name="Van den Akker S.E."/>
            <person name="Holroyd N."/>
            <person name="Hunt M."/>
            <person name="Mantelin S."/>
            <person name="Naghra H."/>
            <person name="Pain A."/>
            <person name="Palomares-Rius J.E."/>
            <person name="Zarowiecki M."/>
            <person name="Berriman M."/>
            <person name="Jones J.T."/>
            <person name="Urwin P.E."/>
        </authorList>
    </citation>
    <scope>NUCLEOTIDE SEQUENCE [LARGE SCALE GENOMIC DNA]</scope>
    <source>
        <strain evidence="2">Lindley</strain>
    </source>
</reference>
<evidence type="ECO:0000256" key="1">
    <source>
        <dbReference type="SAM" id="MobiDB-lite"/>
    </source>
</evidence>
<dbReference type="WBParaSite" id="GPLIN_000247000">
    <property type="protein sequence ID" value="GPLIN_000247000"/>
    <property type="gene ID" value="GPLIN_000247000"/>
</dbReference>
<sequence>MPMPTIFVGNGPAGIALSALLSGWQPFYNRRHPHPDPQMHEQLLRMADDEQQSLLAQDLCSLADQHFAHSETTAGPGGTRRLLSSTTVSHGPTSHSLTMLNMTRLLTAMMMMARNDGRRRQLLPPHRHVCAGGDTSRPPVRTSCSATSTLAAVGWPMTTIWSHSDIQLARLSPAVYPEYARVFRLLSGRTREVNYRRLLGTSVRTIGTASNATTTTTAVAATAGPKASTTTTTTTGGAVLLFSTTEQHQQRGRQDMTTMQQQHHQQQQQLREQSFRALAVCIGRRSDLPMLKEYLPNSDFTYEFNTRYQSVTDPALFAVGAMAGDHFVRYLVGGALCVAQTIINGRQQQQRQKKQHQQQRVQDVHPAATEVPPLSERVEDADRKRQVHRRLRDRLGTGCAILRTAAVASTAANPLVATTAAVARAKQFIGRAKSQLQLKTTTVV</sequence>
<evidence type="ECO:0000313" key="2">
    <source>
        <dbReference type="Proteomes" id="UP000050741"/>
    </source>
</evidence>
<keyword evidence="2" id="KW-1185">Reference proteome</keyword>
<name>A0A183BPD4_GLOPA</name>
<feature type="compositionally biased region" description="Polar residues" evidence="1">
    <location>
        <begin position="82"/>
        <end position="95"/>
    </location>
</feature>
<accession>A0A183BPD4</accession>
<feature type="region of interest" description="Disordered" evidence="1">
    <location>
        <begin position="71"/>
        <end position="95"/>
    </location>
</feature>
<dbReference type="AlphaFoldDB" id="A0A183BPD4"/>
<proteinExistence type="predicted"/>
<organism evidence="2 3">
    <name type="scientific">Globodera pallida</name>
    <name type="common">Potato cyst nematode worm</name>
    <name type="synonym">Heterodera pallida</name>
    <dbReference type="NCBI Taxonomy" id="36090"/>
    <lineage>
        <taxon>Eukaryota</taxon>
        <taxon>Metazoa</taxon>
        <taxon>Ecdysozoa</taxon>
        <taxon>Nematoda</taxon>
        <taxon>Chromadorea</taxon>
        <taxon>Rhabditida</taxon>
        <taxon>Tylenchina</taxon>
        <taxon>Tylenchomorpha</taxon>
        <taxon>Tylenchoidea</taxon>
        <taxon>Heteroderidae</taxon>
        <taxon>Heteroderinae</taxon>
        <taxon>Globodera</taxon>
    </lineage>
</organism>
<reference evidence="3" key="2">
    <citation type="submission" date="2016-06" db="UniProtKB">
        <authorList>
            <consortium name="WormBaseParasite"/>
        </authorList>
    </citation>
    <scope>IDENTIFICATION</scope>
</reference>
<feature type="region of interest" description="Disordered" evidence="1">
    <location>
        <begin position="349"/>
        <end position="371"/>
    </location>
</feature>
<dbReference type="PANTHER" id="PTHR15192:SF8">
    <property type="entry name" value="FAD_NAD(P)-BINDING DOMAIN-CONTAINING PROTEIN"/>
    <property type="match status" value="1"/>
</dbReference>
<dbReference type="PANTHER" id="PTHR15192">
    <property type="entry name" value="PROTEIN CBG05349"/>
    <property type="match status" value="1"/>
</dbReference>
<protein>
    <submittedName>
        <fullName evidence="3">FAD_binding_3 domain-containing protein</fullName>
    </submittedName>
</protein>
<dbReference type="Proteomes" id="UP000050741">
    <property type="component" value="Unassembled WGS sequence"/>
</dbReference>
<dbReference type="InterPro" id="IPR029731">
    <property type="entry name" value="OSGIN1/2"/>
</dbReference>